<accession>A0ABS3IWG3</accession>
<evidence type="ECO:0000313" key="1">
    <source>
        <dbReference type="EMBL" id="MBO0624707.1"/>
    </source>
</evidence>
<proteinExistence type="predicted"/>
<comment type="caution">
    <text evidence="1">The sequence shown here is derived from an EMBL/GenBank/DDBJ whole genome shotgun (WGS) entry which is preliminary data.</text>
</comment>
<dbReference type="Proteomes" id="UP000664299">
    <property type="component" value="Unassembled WGS sequence"/>
</dbReference>
<evidence type="ECO:0000313" key="2">
    <source>
        <dbReference type="Proteomes" id="UP000664299"/>
    </source>
</evidence>
<protein>
    <submittedName>
        <fullName evidence="1">Uncharacterized protein</fullName>
    </submittedName>
</protein>
<sequence>MSRKVYKAKFQKHPELYARVFRLKTGSFVVAGTPYADQATVGYGNFWLYVELETGLELRRQEVADY</sequence>
<dbReference type="EMBL" id="JAFMNU010000236">
    <property type="protein sequence ID" value="MBO0624707.1"/>
    <property type="molecule type" value="Genomic_DNA"/>
</dbReference>
<keyword evidence="2" id="KW-1185">Reference proteome</keyword>
<gene>
    <name evidence="1" type="ORF">J1F30_10190</name>
</gene>
<reference evidence="1" key="1">
    <citation type="submission" date="2021-03" db="EMBL/GenBank/DDBJ databases">
        <title>Genome sequence of Bifidobacterium asteroides strain wkB204 isolated from a honey bee gut.</title>
        <authorList>
            <person name="Motta E.V.S."/>
            <person name="Kwong W.K."/>
            <person name="Moran N.A."/>
        </authorList>
    </citation>
    <scope>NUCLEOTIDE SEQUENCE</scope>
    <source>
        <strain evidence="1">WkB204</strain>
    </source>
</reference>
<name>A0ABS3IWG3_9BIFI</name>
<organism evidence="1 2">
    <name type="scientific">Bifidobacterium asteroides</name>
    <dbReference type="NCBI Taxonomy" id="1684"/>
    <lineage>
        <taxon>Bacteria</taxon>
        <taxon>Bacillati</taxon>
        <taxon>Actinomycetota</taxon>
        <taxon>Actinomycetes</taxon>
        <taxon>Bifidobacteriales</taxon>
        <taxon>Bifidobacteriaceae</taxon>
        <taxon>Bifidobacterium</taxon>
    </lineage>
</organism>